<gene>
    <name evidence="4" type="ORF">ZYGR_0AK00270</name>
</gene>
<dbReference type="GO" id="GO:0006401">
    <property type="term" value="P:RNA catabolic process"/>
    <property type="evidence" value="ECO:0007669"/>
    <property type="project" value="InterPro"/>
</dbReference>
<protein>
    <recommendedName>
        <fullName evidence="6">Superkiller protein 3</fullName>
    </recommendedName>
</protein>
<evidence type="ECO:0000256" key="2">
    <source>
        <dbReference type="ARBA" id="ARBA00022803"/>
    </source>
</evidence>
<dbReference type="PANTHER" id="PTHR15704:SF7">
    <property type="entry name" value="SUPERKILLER COMPLEX PROTEIN 3"/>
    <property type="match status" value="1"/>
</dbReference>
<evidence type="ECO:0000313" key="5">
    <source>
        <dbReference type="Proteomes" id="UP000187013"/>
    </source>
</evidence>
<keyword evidence="1" id="KW-0677">Repeat</keyword>
<dbReference type="PANTHER" id="PTHR15704">
    <property type="entry name" value="SUPERKILLER 3 PROTEIN-RELATED"/>
    <property type="match status" value="1"/>
</dbReference>
<name>A0A1Q3AD35_ZYGRO</name>
<evidence type="ECO:0000313" key="4">
    <source>
        <dbReference type="EMBL" id="GAV53525.1"/>
    </source>
</evidence>
<dbReference type="Pfam" id="PF13432">
    <property type="entry name" value="TPR_16"/>
    <property type="match status" value="1"/>
</dbReference>
<feature type="repeat" description="TPR" evidence="3">
    <location>
        <begin position="701"/>
        <end position="734"/>
    </location>
</feature>
<dbReference type="SUPFAM" id="SSF48452">
    <property type="entry name" value="TPR-like"/>
    <property type="match status" value="4"/>
</dbReference>
<dbReference type="Pfam" id="PF18833">
    <property type="entry name" value="TPR_22"/>
    <property type="match status" value="1"/>
</dbReference>
<dbReference type="GO" id="GO:0055087">
    <property type="term" value="C:Ski complex"/>
    <property type="evidence" value="ECO:0007669"/>
    <property type="project" value="InterPro"/>
</dbReference>
<evidence type="ECO:0008006" key="6">
    <source>
        <dbReference type="Google" id="ProtNLM"/>
    </source>
</evidence>
<dbReference type="PROSITE" id="PS50293">
    <property type="entry name" value="TPR_REGION"/>
    <property type="match status" value="1"/>
</dbReference>
<dbReference type="InterPro" id="IPR011990">
    <property type="entry name" value="TPR-like_helical_dom_sf"/>
</dbReference>
<reference evidence="4 5" key="1">
    <citation type="submission" date="2016-08" db="EMBL/GenBank/DDBJ databases">
        <title>Draft genome sequence of allopolyploid Zygosaccharomyces rouxii.</title>
        <authorList>
            <person name="Watanabe J."/>
            <person name="Uehara K."/>
            <person name="Mogi Y."/>
            <person name="Tsukioka Y."/>
        </authorList>
    </citation>
    <scope>NUCLEOTIDE SEQUENCE [LARGE SCALE GENOMIC DNA]</scope>
    <source>
        <strain evidence="4 5">NBRC 110957</strain>
    </source>
</reference>
<dbReference type="Pfam" id="PF13181">
    <property type="entry name" value="TPR_8"/>
    <property type="match status" value="1"/>
</dbReference>
<dbReference type="EMBL" id="BDGX01000037">
    <property type="protein sequence ID" value="GAV53525.1"/>
    <property type="molecule type" value="Genomic_DNA"/>
</dbReference>
<dbReference type="OrthoDB" id="421075at2759"/>
<comment type="caution">
    <text evidence="4">The sequence shown here is derived from an EMBL/GenBank/DDBJ whole genome shotgun (WGS) entry which is preliminary data.</text>
</comment>
<sequence>MSNVKDLLKEAKVELSREDYAEAVKICKKVLNAEKDNYFAHVFLGKAYSSMDNRVHDAIDHYNKAIELLPEELLAWKGLYLVFKEGDVIPSIVTFDTYFEFCGGYARVLANKGVSQVDLIHDIRVFRKTHTDCEESFLRHMVPGTPTAEQLARHLISAQDAISGLIRILNSKQQDQISKHVSRERLKLSANDPSYQGKINTLSWEVYKDSELDDLYNQLVNITDDDEQRSNLEAQWLEYRLKVLKSTPQNMKGSSFEKLKRMTEDMVLVDHASMRPWKLYFEWQDYEDLDSMDMDLVVKFFRKFPIEPLAVILYAWVCSNFSQYDTKKLQAETEKKSNAQDETNELNEIDEGEKRALKEMMETENDTTTMAEDEVMTALMDNITRAQSSALAHRIVSQYYIYSKENEAALTYVKKGASLVAYDIRDYGAQLGNSKREFTLKLATLYIYIDSPKNHSLALSLFEKVLKENPENTQAKMGKGLIFMERQNYTDAKVLLSEVISQYADNLEFLSELAWCEACLGNLDESIGILNKVLTSLQGTDLRTSAFRALNIWRLAKTHVLKQEEENPEDQKYVKIAFRLLIQSIKVLDTYAPNYSALGDIYNRFYKDGVRAFKCFYKAFELDDSDLMAARYMSENYTDLGNWQAARVVCERLVGSERTKRALQTINWPFRVIGIAYLESQQEADSIEWFQSALRVNQSDVEAWVGLGQAYYACGRIEASIKVFEKAIELDSEHLYAKYLKAQSLSIMGEFDQSIEILNDITEILPQETIFQMTKASILVNYAHDLYSQGFLMKSVAVATDSIGIMQFIATELSFYGQALWIGILKALKLFIWVESKVSDLPVEALISIFGSISPSNQVLGPIDELDGITLDNILSEIEDSSISIACKLLILSAKYAVATTTYEALTRTVRSSLWYNMGTAELSAYHILKNGKFRDSAIASFKRSIQYQSNTVESWMGLGIATMDVNYRVAQHCFIKCTAMAPKESSVWFDLALLALQNNDAEFALTVLNKSQSIAPQDSSPWLGNALILEKQGKKKESCRMFAHAFVLSNGRSKAAQLYFAKSVLQNRIGYSGDERDISAVEELSATVYGLDQYFKKAPSDSFALQCALLALERLRIFPYATTVADKLVRLVESRFEKGQDNQELYNFAVVKAQIARVQLGLGQYDAVIENADLSRSLLVDFENEDNTSIITSNHICLALAYFFSDNFDETLTHLQELLRLSKESKHLVILIAKLLYSVGSEDTKTIAIEELTECLANKNGDLLICLTLAAVALLEGKREDMSVIFGKLRETPLEDVIADEHRDLPYLMDLLYRKLSHGKSSVDGISWQRSAFFFMNDNKVWTDLNKKIQQRVASDGQNKVTSRQLSDCYWSQKNLKSIQRSIFLCPGNAPALSALKQCF</sequence>
<dbReference type="Gene3D" id="1.25.40.10">
    <property type="entry name" value="Tetratricopeptide repeat domain"/>
    <property type="match status" value="5"/>
</dbReference>
<dbReference type="Proteomes" id="UP000187013">
    <property type="component" value="Unassembled WGS sequence"/>
</dbReference>
<evidence type="ECO:0000256" key="1">
    <source>
        <dbReference type="ARBA" id="ARBA00022737"/>
    </source>
</evidence>
<organism evidence="4 5">
    <name type="scientific">Zygosaccharomyces rouxii</name>
    <dbReference type="NCBI Taxonomy" id="4956"/>
    <lineage>
        <taxon>Eukaryota</taxon>
        <taxon>Fungi</taxon>
        <taxon>Dikarya</taxon>
        <taxon>Ascomycota</taxon>
        <taxon>Saccharomycotina</taxon>
        <taxon>Saccharomycetes</taxon>
        <taxon>Saccharomycetales</taxon>
        <taxon>Saccharomycetaceae</taxon>
        <taxon>Zygosaccharomyces</taxon>
    </lineage>
</organism>
<dbReference type="InterPro" id="IPR040962">
    <property type="entry name" value="TPR_22"/>
</dbReference>
<keyword evidence="2 3" id="KW-0802">TPR repeat</keyword>
<dbReference type="SMART" id="SM00028">
    <property type="entry name" value="TPR"/>
    <property type="match status" value="10"/>
</dbReference>
<dbReference type="InterPro" id="IPR019734">
    <property type="entry name" value="TPR_rpt"/>
</dbReference>
<proteinExistence type="predicted"/>
<dbReference type="PROSITE" id="PS50005">
    <property type="entry name" value="TPR"/>
    <property type="match status" value="1"/>
</dbReference>
<evidence type="ECO:0000256" key="3">
    <source>
        <dbReference type="PROSITE-ProRule" id="PRU00339"/>
    </source>
</evidence>
<accession>A0A1Q3AD35</accession>
<dbReference type="InterPro" id="IPR039226">
    <property type="entry name" value="Ski3/TTC37"/>
</dbReference>